<comment type="caution">
    <text evidence="2">The sequence shown here is derived from an EMBL/GenBank/DDBJ whole genome shotgun (WGS) entry which is preliminary data.</text>
</comment>
<dbReference type="VEuPathDB" id="TriTrypDB:LtaPh_3441800"/>
<reference evidence="2" key="1">
    <citation type="submission" date="2019-11" db="EMBL/GenBank/DDBJ databases">
        <title>Leishmania tarentolae CDS.</title>
        <authorList>
            <person name="Goto Y."/>
            <person name="Yamagishi J."/>
        </authorList>
    </citation>
    <scope>NUCLEOTIDE SEQUENCE [LARGE SCALE GENOMIC DNA]</scope>
    <source>
        <strain evidence="2">Parrot Tar II</strain>
    </source>
</reference>
<sequence>MESKVIALLTSRPLLTADEAATELGVAHGDLQPVFASIAASHEGIYTLLCSSVEEAADGSATAISMRRVDCLKEDPSAYALLSMTCPSNVSASSLPVQLHPSSEVSLRAYPLVARDDMEIRAAAAAPPLPLPAEPRSPVAAATPRAIELARPEDTEHTVASSSFVATPIGPTGLPQAQAEPPKSMPTLSTVAPSKEGAAAQRPLSKATIFDKMKEAASTKRPRGEGASSKPPRQPAKPKKVAKTEHTTSLAKLARASKKSGGTSAATGAGTAPPSMRFLDDDEVATTPFGHSECSSSHSEPIAKEESPIFDVVELPASNDEVIMCDDAPPLAFRPAAPRPSPTTPTPTKKVPEVKKASSAVAAAEASAAQCRLSTFFNDAIVKFQKSYVREIQTETKMENGEFVCCDVACYKHSATGEVISEDEYHQRTAALVRRNSQDAAGGTPNGKIDSTPGEAPPCPAAAQKEGSRRAAQKPAAQEKTAETPAKTLHYFFKASSA</sequence>
<dbReference type="EMBL" id="BLBS01000054">
    <property type="protein sequence ID" value="GET92492.1"/>
    <property type="molecule type" value="Genomic_DNA"/>
</dbReference>
<protein>
    <submittedName>
        <fullName evidence="2">Uncharacterized protein</fullName>
    </submittedName>
</protein>
<feature type="region of interest" description="Disordered" evidence="1">
    <location>
        <begin position="434"/>
        <end position="486"/>
    </location>
</feature>
<dbReference type="OrthoDB" id="267261at2759"/>
<evidence type="ECO:0000256" key="1">
    <source>
        <dbReference type="SAM" id="MobiDB-lite"/>
    </source>
</evidence>
<dbReference type="AlphaFoldDB" id="A0A640KSI6"/>
<keyword evidence="3" id="KW-1185">Reference proteome</keyword>
<feature type="compositionally biased region" description="Basic and acidic residues" evidence="1">
    <location>
        <begin position="209"/>
        <end position="224"/>
    </location>
</feature>
<organism evidence="2 3">
    <name type="scientific">Leishmania tarentolae</name>
    <name type="common">Sauroleishmania tarentolae</name>
    <dbReference type="NCBI Taxonomy" id="5689"/>
    <lineage>
        <taxon>Eukaryota</taxon>
        <taxon>Discoba</taxon>
        <taxon>Euglenozoa</taxon>
        <taxon>Kinetoplastea</taxon>
        <taxon>Metakinetoplastina</taxon>
        <taxon>Trypanosomatida</taxon>
        <taxon>Trypanosomatidae</taxon>
        <taxon>Leishmaniinae</taxon>
        <taxon>Leishmania</taxon>
        <taxon>lizard Leishmania</taxon>
    </lineage>
</organism>
<feature type="region of interest" description="Disordered" evidence="1">
    <location>
        <begin position="151"/>
        <end position="279"/>
    </location>
</feature>
<accession>A0A640KSI6</accession>
<name>A0A640KSI6_LEITA</name>
<dbReference type="Proteomes" id="UP000419144">
    <property type="component" value="Unassembled WGS sequence"/>
</dbReference>
<feature type="compositionally biased region" description="Low complexity" evidence="1">
    <location>
        <begin position="259"/>
        <end position="275"/>
    </location>
</feature>
<proteinExistence type="predicted"/>
<evidence type="ECO:0000313" key="2">
    <source>
        <dbReference type="EMBL" id="GET92492.1"/>
    </source>
</evidence>
<gene>
    <name evidence="2" type="ORF">LtaPh_3441800</name>
</gene>
<evidence type="ECO:0000313" key="3">
    <source>
        <dbReference type="Proteomes" id="UP000419144"/>
    </source>
</evidence>